<name>A0A6G3ZYR4_9BACL</name>
<dbReference type="EMBL" id="JAAIKC010000004">
    <property type="protein sequence ID" value="NEW07255.1"/>
    <property type="molecule type" value="Genomic_DNA"/>
</dbReference>
<gene>
    <name evidence="1" type="ORF">GK047_14695</name>
</gene>
<comment type="caution">
    <text evidence="1">The sequence shown here is derived from an EMBL/GenBank/DDBJ whole genome shotgun (WGS) entry which is preliminary data.</text>
</comment>
<organism evidence="1">
    <name type="scientific">Paenibacillus sp. SYP-B3998</name>
    <dbReference type="NCBI Taxonomy" id="2678564"/>
    <lineage>
        <taxon>Bacteria</taxon>
        <taxon>Bacillati</taxon>
        <taxon>Bacillota</taxon>
        <taxon>Bacilli</taxon>
        <taxon>Bacillales</taxon>
        <taxon>Paenibacillaceae</taxon>
        <taxon>Paenibacillus</taxon>
    </lineage>
</organism>
<proteinExistence type="predicted"/>
<protein>
    <submittedName>
        <fullName evidence="1">Uncharacterized protein</fullName>
    </submittedName>
</protein>
<reference evidence="1" key="1">
    <citation type="submission" date="2020-02" db="EMBL/GenBank/DDBJ databases">
        <authorList>
            <person name="Shen X.-R."/>
            <person name="Zhang Y.-X."/>
        </authorList>
    </citation>
    <scope>NUCLEOTIDE SEQUENCE</scope>
    <source>
        <strain evidence="1">SYP-B3998</strain>
    </source>
</reference>
<sequence length="165" mass="18039">MITNANQLLDERQPAPAYHLGKQETTDNLAQFKNQYIRVHVKDMGWVIAQLLGSEPGGVVMLNGYYPGNPAPQFMRINRAELTGLSPLGFTPPSEITDPLQAPNLTMNQPQVNSSVIGGGWTVPGYGGGYPNPTPGYGGYPNASPGYPAYNRSEYVVWVPYQVWI</sequence>
<evidence type="ECO:0000313" key="1">
    <source>
        <dbReference type="EMBL" id="NEW07255.1"/>
    </source>
</evidence>
<dbReference type="RefSeq" id="WP_163947819.1">
    <property type="nucleotide sequence ID" value="NZ_JAAIKC010000004.1"/>
</dbReference>
<accession>A0A6G3ZYR4</accession>
<dbReference type="AlphaFoldDB" id="A0A6G3ZYR4"/>